<feature type="domain" description="GST N-terminal" evidence="5">
    <location>
        <begin position="11"/>
        <end position="92"/>
    </location>
</feature>
<dbReference type="GO" id="GO:0004364">
    <property type="term" value="F:glutathione transferase activity"/>
    <property type="evidence" value="ECO:0007669"/>
    <property type="project" value="UniProtKB-EC"/>
</dbReference>
<evidence type="ECO:0000259" key="5">
    <source>
        <dbReference type="PROSITE" id="PS50404"/>
    </source>
</evidence>
<evidence type="ECO:0000313" key="6">
    <source>
        <dbReference type="EMBL" id="KAJ7655363.1"/>
    </source>
</evidence>
<evidence type="ECO:0000256" key="3">
    <source>
        <dbReference type="ARBA" id="ARBA00022679"/>
    </source>
</evidence>
<dbReference type="InterPro" id="IPR040079">
    <property type="entry name" value="Glutathione_S-Trfase"/>
</dbReference>
<dbReference type="CDD" id="cd03046">
    <property type="entry name" value="GST_N_GTT1_like"/>
    <property type="match status" value="1"/>
</dbReference>
<comment type="similarity">
    <text evidence="1">Belongs to the GST superfamily.</text>
</comment>
<dbReference type="EC" id="2.5.1.18" evidence="2"/>
<dbReference type="GO" id="GO:0005737">
    <property type="term" value="C:cytoplasm"/>
    <property type="evidence" value="ECO:0007669"/>
    <property type="project" value="UniProtKB-ARBA"/>
</dbReference>
<dbReference type="PANTHER" id="PTHR44051">
    <property type="entry name" value="GLUTATHIONE S-TRANSFERASE-RELATED"/>
    <property type="match status" value="1"/>
</dbReference>
<dbReference type="PANTHER" id="PTHR44051:SF9">
    <property type="entry name" value="GLUTATHIONE S-TRANSFERASE 1"/>
    <property type="match status" value="1"/>
</dbReference>
<dbReference type="SFLD" id="SFLDG00358">
    <property type="entry name" value="Main_(cytGST)"/>
    <property type="match status" value="1"/>
</dbReference>
<dbReference type="PROSITE" id="PS50404">
    <property type="entry name" value="GST_NTER"/>
    <property type="match status" value="1"/>
</dbReference>
<dbReference type="SUPFAM" id="SSF47616">
    <property type="entry name" value="GST C-terminal domain-like"/>
    <property type="match status" value="1"/>
</dbReference>
<keyword evidence="7" id="KW-1185">Reference proteome</keyword>
<keyword evidence="3" id="KW-0808">Transferase</keyword>
<dbReference type="Gene3D" id="1.20.1050.10">
    <property type="match status" value="1"/>
</dbReference>
<evidence type="ECO:0000313" key="7">
    <source>
        <dbReference type="Proteomes" id="UP001221757"/>
    </source>
</evidence>
<comment type="catalytic activity">
    <reaction evidence="4">
        <text>RX + glutathione = an S-substituted glutathione + a halide anion + H(+)</text>
        <dbReference type="Rhea" id="RHEA:16437"/>
        <dbReference type="ChEBI" id="CHEBI:15378"/>
        <dbReference type="ChEBI" id="CHEBI:16042"/>
        <dbReference type="ChEBI" id="CHEBI:17792"/>
        <dbReference type="ChEBI" id="CHEBI:57925"/>
        <dbReference type="ChEBI" id="CHEBI:90779"/>
        <dbReference type="EC" id="2.5.1.18"/>
    </reaction>
</comment>
<dbReference type="FunFam" id="3.40.30.10:FF:000156">
    <property type="entry name" value="Glutathione S-transferase 1"/>
    <property type="match status" value="1"/>
</dbReference>
<dbReference type="InterPro" id="IPR036282">
    <property type="entry name" value="Glutathione-S-Trfase_C_sf"/>
</dbReference>
<dbReference type="Pfam" id="PF13409">
    <property type="entry name" value="GST_N_2"/>
    <property type="match status" value="1"/>
</dbReference>
<protein>
    <recommendedName>
        <fullName evidence="2">glutathione transferase</fullName>
        <ecNumber evidence="2">2.5.1.18</ecNumber>
    </recommendedName>
</protein>
<reference evidence="6" key="1">
    <citation type="submission" date="2023-03" db="EMBL/GenBank/DDBJ databases">
        <title>Massive genome expansion in bonnet fungi (Mycena s.s.) driven by repeated elements and novel gene families across ecological guilds.</title>
        <authorList>
            <consortium name="Lawrence Berkeley National Laboratory"/>
            <person name="Harder C.B."/>
            <person name="Miyauchi S."/>
            <person name="Viragh M."/>
            <person name="Kuo A."/>
            <person name="Thoen E."/>
            <person name="Andreopoulos B."/>
            <person name="Lu D."/>
            <person name="Skrede I."/>
            <person name="Drula E."/>
            <person name="Henrissat B."/>
            <person name="Morin E."/>
            <person name="Kohler A."/>
            <person name="Barry K."/>
            <person name="LaButti K."/>
            <person name="Morin E."/>
            <person name="Salamov A."/>
            <person name="Lipzen A."/>
            <person name="Mereny Z."/>
            <person name="Hegedus B."/>
            <person name="Baldrian P."/>
            <person name="Stursova M."/>
            <person name="Weitz H."/>
            <person name="Taylor A."/>
            <person name="Grigoriev I.V."/>
            <person name="Nagy L.G."/>
            <person name="Martin F."/>
            <person name="Kauserud H."/>
        </authorList>
    </citation>
    <scope>NUCLEOTIDE SEQUENCE</scope>
    <source>
        <strain evidence="6">CBHHK067</strain>
    </source>
</reference>
<evidence type="ECO:0000256" key="1">
    <source>
        <dbReference type="ARBA" id="ARBA00007409"/>
    </source>
</evidence>
<dbReference type="InterPro" id="IPR004046">
    <property type="entry name" value="GST_C"/>
</dbReference>
<proteinExistence type="inferred from homology"/>
<dbReference type="Gene3D" id="3.40.30.10">
    <property type="entry name" value="Glutaredoxin"/>
    <property type="match status" value="1"/>
</dbReference>
<accession>A0AAD7CNV2</accession>
<dbReference type="CDD" id="cd03189">
    <property type="entry name" value="GST_C_GTT1_like"/>
    <property type="match status" value="1"/>
</dbReference>
<evidence type="ECO:0000256" key="4">
    <source>
        <dbReference type="ARBA" id="ARBA00047960"/>
    </source>
</evidence>
<organism evidence="6 7">
    <name type="scientific">Mycena rosella</name>
    <name type="common">Pink bonnet</name>
    <name type="synonym">Agaricus rosellus</name>
    <dbReference type="NCBI Taxonomy" id="1033263"/>
    <lineage>
        <taxon>Eukaryota</taxon>
        <taxon>Fungi</taxon>
        <taxon>Dikarya</taxon>
        <taxon>Basidiomycota</taxon>
        <taxon>Agaricomycotina</taxon>
        <taxon>Agaricomycetes</taxon>
        <taxon>Agaricomycetidae</taxon>
        <taxon>Agaricales</taxon>
        <taxon>Marasmiineae</taxon>
        <taxon>Mycenaceae</taxon>
        <taxon>Mycena</taxon>
    </lineage>
</organism>
<sequence length="255" mass="28246">MADVPTPSDSDASITLHWLNKSRSQRILWLLEELGVPYEIKSYHRDSKMLAPPELKAVHALGKAPVITVKDRTVAESALIVEYLCDHFGPQLIPPKWRDGCEGQVGGETEAFMRYRYYMHYCEGSLMSTMMLALIPTAIKSAPTPFFLRPITSRIAAQLHAAFVAPGFATHFSFLEGQLASAPDGGPYLCGANLTGADILMSFPLIVAQQPIAEGALNKDAYPRLWAYTELLKESKGYKKAVERIVELEGEYIVL</sequence>
<dbReference type="InterPro" id="IPR004045">
    <property type="entry name" value="Glutathione_S-Trfase_N"/>
</dbReference>
<gene>
    <name evidence="6" type="ORF">B0H17DRAFT_377691</name>
</gene>
<dbReference type="Pfam" id="PF14497">
    <property type="entry name" value="GST_C_3"/>
    <property type="match status" value="1"/>
</dbReference>
<dbReference type="GO" id="GO:0004602">
    <property type="term" value="F:glutathione peroxidase activity"/>
    <property type="evidence" value="ECO:0007669"/>
    <property type="project" value="UniProtKB-ARBA"/>
</dbReference>
<name>A0AAD7CNV2_MYCRO</name>
<dbReference type="EMBL" id="JARKIE010000312">
    <property type="protein sequence ID" value="KAJ7655363.1"/>
    <property type="molecule type" value="Genomic_DNA"/>
</dbReference>
<dbReference type="SFLD" id="SFLDS00019">
    <property type="entry name" value="Glutathione_Transferase_(cytos"/>
    <property type="match status" value="1"/>
</dbReference>
<evidence type="ECO:0000256" key="2">
    <source>
        <dbReference type="ARBA" id="ARBA00012452"/>
    </source>
</evidence>
<comment type="caution">
    <text evidence="6">The sequence shown here is derived from an EMBL/GenBank/DDBJ whole genome shotgun (WGS) entry which is preliminary data.</text>
</comment>
<dbReference type="AlphaFoldDB" id="A0AAD7CNV2"/>
<dbReference type="SUPFAM" id="SSF52833">
    <property type="entry name" value="Thioredoxin-like"/>
    <property type="match status" value="1"/>
</dbReference>
<dbReference type="InterPro" id="IPR036249">
    <property type="entry name" value="Thioredoxin-like_sf"/>
</dbReference>
<dbReference type="Proteomes" id="UP001221757">
    <property type="component" value="Unassembled WGS sequence"/>
</dbReference>